<dbReference type="EMBL" id="KC821618">
    <property type="protein sequence ID" value="AGO48400.1"/>
    <property type="molecule type" value="Genomic_DNA"/>
</dbReference>
<evidence type="ECO:0000256" key="1">
    <source>
        <dbReference type="SAM" id="Phobius"/>
    </source>
</evidence>
<evidence type="ECO:0000313" key="3">
    <source>
        <dbReference type="Proteomes" id="UP000014711"/>
    </source>
</evidence>
<dbReference type="GeneID" id="16796958"/>
<gene>
    <name evidence="2" type="ORF">Phi10:1_gp059</name>
</gene>
<organism evidence="2 3">
    <name type="scientific">Cellulophaga phage phi10:1</name>
    <dbReference type="NCBI Taxonomy" id="1327981"/>
    <lineage>
        <taxon>Viruses</taxon>
        <taxon>Duplodnaviria</taxon>
        <taxon>Heunggongvirae</taxon>
        <taxon>Uroviricota</taxon>
        <taxon>Caudoviricetes</taxon>
        <taxon>Assiduviridae</taxon>
        <taxon>Cebadecemvirus</taxon>
        <taxon>Cebadecemvirus phi10una</taxon>
    </lineage>
</organism>
<proteinExistence type="predicted"/>
<dbReference type="KEGG" id="vg:16796958"/>
<protein>
    <submittedName>
        <fullName evidence="2">Uncharacterized protein</fullName>
    </submittedName>
</protein>
<reference evidence="2 3" key="1">
    <citation type="journal article" date="2013" name="Proc. Natl. Acad. Sci. U.S.A.">
        <title>Twelve previously unknown phage genera are ubiquitous in global oceans.</title>
        <authorList>
            <person name="Holmfeldt K."/>
            <person name="Solonenko N."/>
            <person name="Shah M."/>
            <person name="Corrier K."/>
            <person name="Riemann L."/>
            <person name="Verberkmoes N.C."/>
            <person name="Sullivan M.B."/>
        </authorList>
    </citation>
    <scope>NUCLEOTIDE SEQUENCE [LARGE SCALE GENOMIC DNA]</scope>
    <source>
        <strain evidence="2">Phi10:1</strain>
    </source>
</reference>
<keyword evidence="1" id="KW-1133">Transmembrane helix</keyword>
<dbReference type="RefSeq" id="YP_008241978.1">
    <property type="nucleotide sequence ID" value="NC_021802.1"/>
</dbReference>
<dbReference type="Proteomes" id="UP000014711">
    <property type="component" value="Segment"/>
</dbReference>
<keyword evidence="3" id="KW-1185">Reference proteome</keyword>
<evidence type="ECO:0000313" key="2">
    <source>
        <dbReference type="EMBL" id="AGO48400.1"/>
    </source>
</evidence>
<keyword evidence="1" id="KW-0812">Transmembrane</keyword>
<feature type="transmembrane region" description="Helical" evidence="1">
    <location>
        <begin position="12"/>
        <end position="37"/>
    </location>
</feature>
<keyword evidence="1" id="KW-0472">Membrane</keyword>
<accession>S0A0R0</accession>
<feature type="transmembrane region" description="Helical" evidence="1">
    <location>
        <begin position="43"/>
        <end position="61"/>
    </location>
</feature>
<name>S0A0R0_9CAUD</name>
<reference evidence="3" key="2">
    <citation type="submission" date="2013-03" db="EMBL/GenBank/DDBJ databases">
        <title>The Cellulophaga phages: a novel, diverse, and globally ubiquitous model system.</title>
        <authorList>
            <person name="Holmfeldt K."/>
            <person name="Solonenko N."/>
            <person name="Shah M."/>
            <person name="Corrier K."/>
            <person name="Riemann L."/>
            <person name="VerBerkmoes N.C."/>
            <person name="Sullivan M.B."/>
        </authorList>
    </citation>
    <scope>NUCLEOTIDE SEQUENCE [LARGE SCALE GENOMIC DNA]</scope>
</reference>
<sequence>MKMNKKRTLRYTFAAIVGLTLILSTLMLFTISILEILGLDHSFFTTPILISTSILFLYVIFAKIIGEEVVLYCSDNKCGVCGQELTEIRGKYPKEPKRKVCACCATEKLEWQEEQRCITNSKEKDNN</sequence>